<keyword evidence="1" id="KW-0378">Hydrolase</keyword>
<sequence length="158" mass="17794">MTEQRLHIPIHLRWGDLDAFNHVNNTSMLKLLEEARVRAFWRPGAGEEGPSTAILDSGIDQGVLTLIARQEIEYLAPVPYQRRPLEVQMWFGKLGGSSVEVCYEVHNDPASPERVLYARSTAIIVLVDAATGRPVRLSDEMRSAWQPFTGPSIVYSHR</sequence>
<dbReference type="SUPFAM" id="SSF54637">
    <property type="entry name" value="Thioesterase/thiol ester dehydrase-isomerase"/>
    <property type="match status" value="1"/>
</dbReference>
<proteinExistence type="predicted"/>
<evidence type="ECO:0000313" key="2">
    <source>
        <dbReference type="Proteomes" id="UP001366085"/>
    </source>
</evidence>
<comment type="caution">
    <text evidence="1">The sequence shown here is derived from an EMBL/GenBank/DDBJ whole genome shotgun (WGS) entry which is preliminary data.</text>
</comment>
<organism evidence="1 2">
    <name type="scientific">Microbacterium istanbulense</name>
    <dbReference type="NCBI Taxonomy" id="3122049"/>
    <lineage>
        <taxon>Bacteria</taxon>
        <taxon>Bacillati</taxon>
        <taxon>Actinomycetota</taxon>
        <taxon>Actinomycetes</taxon>
        <taxon>Micrococcales</taxon>
        <taxon>Microbacteriaceae</taxon>
        <taxon>Microbacterium</taxon>
    </lineage>
</organism>
<dbReference type="InterPro" id="IPR050563">
    <property type="entry name" value="4-hydroxybenzoyl-CoA_TE"/>
</dbReference>
<reference evidence="1 2" key="1">
    <citation type="submission" date="2024-02" db="EMBL/GenBank/DDBJ databases">
        <authorList>
            <person name="Saticioglu I.B."/>
        </authorList>
    </citation>
    <scope>NUCLEOTIDE SEQUENCE [LARGE SCALE GENOMIC DNA]</scope>
    <source>
        <strain evidence="1 2">Mu-43</strain>
    </source>
</reference>
<protein>
    <submittedName>
        <fullName evidence="1">Thioesterase family protein</fullName>
        <ecNumber evidence="1">3.1.2.-</ecNumber>
    </submittedName>
</protein>
<keyword evidence="2" id="KW-1185">Reference proteome</keyword>
<dbReference type="EMBL" id="JBBDGN010000008">
    <property type="protein sequence ID" value="MEJ1091908.1"/>
    <property type="molecule type" value="Genomic_DNA"/>
</dbReference>
<evidence type="ECO:0000313" key="1">
    <source>
        <dbReference type="EMBL" id="MEJ1091908.1"/>
    </source>
</evidence>
<dbReference type="PANTHER" id="PTHR31793">
    <property type="entry name" value="4-HYDROXYBENZOYL-COA THIOESTERASE FAMILY MEMBER"/>
    <property type="match status" value="1"/>
</dbReference>
<dbReference type="GO" id="GO:0016787">
    <property type="term" value="F:hydrolase activity"/>
    <property type="evidence" value="ECO:0007669"/>
    <property type="project" value="UniProtKB-KW"/>
</dbReference>
<dbReference type="Gene3D" id="3.10.129.10">
    <property type="entry name" value="Hotdog Thioesterase"/>
    <property type="match status" value="1"/>
</dbReference>
<accession>A0ABU8LMJ4</accession>
<dbReference type="Proteomes" id="UP001366085">
    <property type="component" value="Unassembled WGS sequence"/>
</dbReference>
<dbReference type="InterPro" id="IPR029069">
    <property type="entry name" value="HotDog_dom_sf"/>
</dbReference>
<dbReference type="EC" id="3.1.2.-" evidence="1"/>
<gene>
    <name evidence="1" type="ORF">WDU93_09385</name>
</gene>
<dbReference type="CDD" id="cd00586">
    <property type="entry name" value="4HBT"/>
    <property type="match status" value="1"/>
</dbReference>
<dbReference type="PANTHER" id="PTHR31793:SF24">
    <property type="entry name" value="LONG-CHAIN ACYL-COA THIOESTERASE FADM"/>
    <property type="match status" value="1"/>
</dbReference>
<dbReference type="Pfam" id="PF13279">
    <property type="entry name" value="4HBT_2"/>
    <property type="match status" value="1"/>
</dbReference>
<name>A0ABU8LMJ4_9MICO</name>